<dbReference type="EMBL" id="CP003600">
    <property type="protein sequence ID" value="AFY93698.1"/>
    <property type="molecule type" value="Genomic_DNA"/>
</dbReference>
<reference evidence="1 2" key="1">
    <citation type="submission" date="2012-05" db="EMBL/GenBank/DDBJ databases">
        <title>Finished chromosome of genome of Chamaesiphon sp. PCC 6605.</title>
        <authorList>
            <consortium name="US DOE Joint Genome Institute"/>
            <person name="Gugger M."/>
            <person name="Coursin T."/>
            <person name="Rippka R."/>
            <person name="Tandeau De Marsac N."/>
            <person name="Huntemann M."/>
            <person name="Wei C.-L."/>
            <person name="Han J."/>
            <person name="Detter J.C."/>
            <person name="Han C."/>
            <person name="Tapia R."/>
            <person name="Chen A."/>
            <person name="Kyrpides N."/>
            <person name="Mavromatis K."/>
            <person name="Markowitz V."/>
            <person name="Szeto E."/>
            <person name="Ivanova N."/>
            <person name="Pagani I."/>
            <person name="Pati A."/>
            <person name="Goodwin L."/>
            <person name="Nordberg H.P."/>
            <person name="Cantor M.N."/>
            <person name="Hua S.X."/>
            <person name="Woyke T."/>
            <person name="Kerfeld C.A."/>
        </authorList>
    </citation>
    <scope>NUCLEOTIDE SEQUENCE [LARGE SCALE GENOMIC DNA]</scope>
    <source>
        <strain evidence="2">ATCC 27169 / PCC 6605</strain>
    </source>
</reference>
<evidence type="ECO:0000313" key="2">
    <source>
        <dbReference type="Proteomes" id="UP000010366"/>
    </source>
</evidence>
<sequence length="72" mass="8001">MSKQQSATDRLVDSFLLCTLPKNEWTHHAHLRGCLKSLIASFAVGKSPCLVAHKREGTSRSMRLLVPLKKGD</sequence>
<dbReference type="Proteomes" id="UP000010366">
    <property type="component" value="Chromosome"/>
</dbReference>
<dbReference type="STRING" id="1173020.Cha6605_2654"/>
<keyword evidence="2" id="KW-1185">Reference proteome</keyword>
<protein>
    <submittedName>
        <fullName evidence="1">Uncharacterized protein</fullName>
    </submittedName>
</protein>
<gene>
    <name evidence="1" type="ORF">Cha6605_2654</name>
</gene>
<dbReference type="KEGG" id="cmp:Cha6605_2654"/>
<evidence type="ECO:0000313" key="1">
    <source>
        <dbReference type="EMBL" id="AFY93698.1"/>
    </source>
</evidence>
<proteinExistence type="predicted"/>
<dbReference type="HOGENOM" id="CLU_2715022_0_0_3"/>
<name>K9UGA5_CHAP6</name>
<accession>K9UGA5</accession>
<organism evidence="1 2">
    <name type="scientific">Chamaesiphon minutus (strain ATCC 27169 / PCC 6605)</name>
    <dbReference type="NCBI Taxonomy" id="1173020"/>
    <lineage>
        <taxon>Bacteria</taxon>
        <taxon>Bacillati</taxon>
        <taxon>Cyanobacteriota</taxon>
        <taxon>Cyanophyceae</taxon>
        <taxon>Gomontiellales</taxon>
        <taxon>Chamaesiphonaceae</taxon>
        <taxon>Chamaesiphon</taxon>
    </lineage>
</organism>
<dbReference type="AlphaFoldDB" id="K9UGA5"/>